<proteinExistence type="predicted"/>
<keyword evidence="2" id="KW-1185">Reference proteome</keyword>
<reference evidence="1 2" key="1">
    <citation type="submission" date="2018-05" db="EMBL/GenBank/DDBJ databases">
        <title>Reference genomes for bee gut microbiota database.</title>
        <authorList>
            <person name="Ellegaard K.M."/>
        </authorList>
    </citation>
    <scope>NUCLEOTIDE SEQUENCE [LARGE SCALE GENOMIC DNA]</scope>
    <source>
        <strain evidence="1 2">ESL0172</strain>
    </source>
</reference>
<comment type="caution">
    <text evidence="1">The sequence shown here is derived from an EMBL/GenBank/DDBJ whole genome shotgun (WGS) entry which is preliminary data.</text>
</comment>
<evidence type="ECO:0000313" key="1">
    <source>
        <dbReference type="EMBL" id="PXY91428.1"/>
    </source>
</evidence>
<sequence>MKFVIDGDNYEMIVKNLGQAKSLAYILGSNTAEDEDKSNAFWVIQDLVNYALHLVKDSEKV</sequence>
<dbReference type="Proteomes" id="UP000247673">
    <property type="component" value="Unassembled WGS sequence"/>
</dbReference>
<name>A0A2V4DNK2_9GAMM</name>
<organism evidence="1 2">
    <name type="scientific">Gilliamella apis</name>
    <dbReference type="NCBI Taxonomy" id="1970738"/>
    <lineage>
        <taxon>Bacteria</taxon>
        <taxon>Pseudomonadati</taxon>
        <taxon>Pseudomonadota</taxon>
        <taxon>Gammaproteobacteria</taxon>
        <taxon>Orbales</taxon>
        <taxon>Orbaceae</taxon>
        <taxon>Gilliamella</taxon>
    </lineage>
</organism>
<dbReference type="AlphaFoldDB" id="A0A2V4DNK2"/>
<gene>
    <name evidence="1" type="ORF">DKK78_03605</name>
</gene>
<accession>A0A2V4DNK2</accession>
<evidence type="ECO:0000313" key="2">
    <source>
        <dbReference type="Proteomes" id="UP000247673"/>
    </source>
</evidence>
<dbReference type="RefSeq" id="WP_110447397.1">
    <property type="nucleotide sequence ID" value="NZ_CP132381.1"/>
</dbReference>
<protein>
    <submittedName>
        <fullName evidence="1">Uncharacterized protein</fullName>
    </submittedName>
</protein>
<dbReference type="EMBL" id="QGLO01000004">
    <property type="protein sequence ID" value="PXY91428.1"/>
    <property type="molecule type" value="Genomic_DNA"/>
</dbReference>